<sequence length="160" mass="16995">MSTQHRAACVAALSAVLTLSATSVINAAPASAEEPFEGKDWTGGYYVPEEEFPSDPGYATTWRSYDVIRFGDPGFFDYGTNGVRVLGKFEGDRILCLSNAKAGMQSCEVEGQKITEFQGLPKTITTDPTVAMLAPVVGIVLALGYRFSNLGLTGINGLSS</sequence>
<accession>A0A269PFR9</accession>
<protein>
    <recommendedName>
        <fullName evidence="4">Secreted protein</fullName>
    </recommendedName>
</protein>
<dbReference type="AlphaFoldDB" id="A0A269PFR9"/>
<dbReference type="EMBL" id="NQMQ01000002">
    <property type="protein sequence ID" value="PAJ71050.1"/>
    <property type="molecule type" value="Genomic_DNA"/>
</dbReference>
<comment type="caution">
    <text evidence="2">The sequence shown here is derived from an EMBL/GenBank/DDBJ whole genome shotgun (WGS) entry which is preliminary data.</text>
</comment>
<feature type="signal peptide" evidence="1">
    <location>
        <begin position="1"/>
        <end position="32"/>
    </location>
</feature>
<evidence type="ECO:0008006" key="4">
    <source>
        <dbReference type="Google" id="ProtNLM"/>
    </source>
</evidence>
<gene>
    <name evidence="2" type="ORF">CIG21_02450</name>
</gene>
<proteinExistence type="predicted"/>
<organism evidence="2 3">
    <name type="scientific">Corynebacterium hadale</name>
    <dbReference type="NCBI Taxonomy" id="2026255"/>
    <lineage>
        <taxon>Bacteria</taxon>
        <taxon>Bacillati</taxon>
        <taxon>Actinomycetota</taxon>
        <taxon>Actinomycetes</taxon>
        <taxon>Mycobacteriales</taxon>
        <taxon>Corynebacteriaceae</taxon>
        <taxon>Corynebacterium</taxon>
    </lineage>
</organism>
<dbReference type="Proteomes" id="UP000215771">
    <property type="component" value="Unassembled WGS sequence"/>
</dbReference>
<name>A0A269PFR9_9CORY</name>
<evidence type="ECO:0000256" key="1">
    <source>
        <dbReference type="SAM" id="SignalP"/>
    </source>
</evidence>
<keyword evidence="1" id="KW-0732">Signal</keyword>
<reference evidence="2 3" key="1">
    <citation type="submission" date="2017-08" db="EMBL/GenBank/DDBJ databases">
        <authorList>
            <person name="de Groot N.N."/>
        </authorList>
    </citation>
    <scope>NUCLEOTIDE SEQUENCE [LARGE SCALE GENOMIC DNA]</scope>
    <source>
        <strain evidence="2 3">NBT06-6</strain>
    </source>
</reference>
<feature type="chain" id="PRO_5013103026" description="Secreted protein" evidence="1">
    <location>
        <begin position="33"/>
        <end position="160"/>
    </location>
</feature>
<evidence type="ECO:0000313" key="2">
    <source>
        <dbReference type="EMBL" id="PAJ71050.1"/>
    </source>
</evidence>
<evidence type="ECO:0000313" key="3">
    <source>
        <dbReference type="Proteomes" id="UP000215771"/>
    </source>
</evidence>
<dbReference type="RefSeq" id="WP_095275516.1">
    <property type="nucleotide sequence ID" value="NZ_CP047655.1"/>
</dbReference>